<protein>
    <submittedName>
        <fullName evidence="1">Uncharacterized protein</fullName>
    </submittedName>
</protein>
<dbReference type="Proteomes" id="UP001148838">
    <property type="component" value="Unassembled WGS sequence"/>
</dbReference>
<evidence type="ECO:0000313" key="1">
    <source>
        <dbReference type="EMBL" id="KAJ4446576.1"/>
    </source>
</evidence>
<evidence type="ECO:0000313" key="2">
    <source>
        <dbReference type="Proteomes" id="UP001148838"/>
    </source>
</evidence>
<accession>A0ABQ8TIX4</accession>
<comment type="caution">
    <text evidence="1">The sequence shown here is derived from an EMBL/GenBank/DDBJ whole genome shotgun (WGS) entry which is preliminary data.</text>
</comment>
<gene>
    <name evidence="1" type="ORF">ANN_13273</name>
</gene>
<proteinExistence type="predicted"/>
<reference evidence="1 2" key="1">
    <citation type="journal article" date="2022" name="Allergy">
        <title>Genome assembly and annotation of Periplaneta americana reveal a comprehensive cockroach allergen profile.</title>
        <authorList>
            <person name="Wang L."/>
            <person name="Xiong Q."/>
            <person name="Saelim N."/>
            <person name="Wang L."/>
            <person name="Nong W."/>
            <person name="Wan A.T."/>
            <person name="Shi M."/>
            <person name="Liu X."/>
            <person name="Cao Q."/>
            <person name="Hui J.H.L."/>
            <person name="Sookrung N."/>
            <person name="Leung T.F."/>
            <person name="Tungtrongchitr A."/>
            <person name="Tsui S.K.W."/>
        </authorList>
    </citation>
    <scope>NUCLEOTIDE SEQUENCE [LARGE SCALE GENOMIC DNA]</scope>
    <source>
        <strain evidence="1">PWHHKU_190912</strain>
    </source>
</reference>
<keyword evidence="2" id="KW-1185">Reference proteome</keyword>
<organism evidence="1 2">
    <name type="scientific">Periplaneta americana</name>
    <name type="common">American cockroach</name>
    <name type="synonym">Blatta americana</name>
    <dbReference type="NCBI Taxonomy" id="6978"/>
    <lineage>
        <taxon>Eukaryota</taxon>
        <taxon>Metazoa</taxon>
        <taxon>Ecdysozoa</taxon>
        <taxon>Arthropoda</taxon>
        <taxon>Hexapoda</taxon>
        <taxon>Insecta</taxon>
        <taxon>Pterygota</taxon>
        <taxon>Neoptera</taxon>
        <taxon>Polyneoptera</taxon>
        <taxon>Dictyoptera</taxon>
        <taxon>Blattodea</taxon>
        <taxon>Blattoidea</taxon>
        <taxon>Blattidae</taxon>
        <taxon>Blattinae</taxon>
        <taxon>Periplaneta</taxon>
    </lineage>
</organism>
<sequence>MSPGSSTESYPAFAHIELRGKPRKNLNQLQSISDIQTRRDGGAQLLITKLCTNMPGLNPKSLRSAYEEKAYVTVDIDSSVGCGR</sequence>
<dbReference type="EMBL" id="JAJSOF020000009">
    <property type="protein sequence ID" value="KAJ4446576.1"/>
    <property type="molecule type" value="Genomic_DNA"/>
</dbReference>
<name>A0ABQ8TIX4_PERAM</name>